<keyword evidence="3" id="KW-0677">Repeat</keyword>
<feature type="domain" description="C2" evidence="8">
    <location>
        <begin position="730"/>
        <end position="860"/>
    </location>
</feature>
<dbReference type="CDD" id="cd04037">
    <property type="entry name" value="C2E_Ferlin"/>
    <property type="match status" value="1"/>
</dbReference>
<evidence type="ECO:0000256" key="4">
    <source>
        <dbReference type="ARBA" id="ARBA00022989"/>
    </source>
</evidence>
<feature type="domain" description="C2" evidence="8">
    <location>
        <begin position="364"/>
        <end position="503"/>
    </location>
</feature>
<evidence type="ECO:0000259" key="8">
    <source>
        <dbReference type="PROSITE" id="PS50004"/>
    </source>
</evidence>
<feature type="region of interest" description="Disordered" evidence="6">
    <location>
        <begin position="1325"/>
        <end position="1394"/>
    </location>
</feature>
<feature type="region of interest" description="Disordered" evidence="6">
    <location>
        <begin position="68"/>
        <end position="107"/>
    </location>
</feature>
<gene>
    <name evidence="9" type="ORF">PF009_g2651</name>
</gene>
<feature type="domain" description="C2" evidence="8">
    <location>
        <begin position="999"/>
        <end position="1144"/>
    </location>
</feature>
<evidence type="ECO:0000256" key="3">
    <source>
        <dbReference type="ARBA" id="ARBA00022737"/>
    </source>
</evidence>
<organism evidence="9 10">
    <name type="scientific">Phytophthora fragariae</name>
    <dbReference type="NCBI Taxonomy" id="53985"/>
    <lineage>
        <taxon>Eukaryota</taxon>
        <taxon>Sar</taxon>
        <taxon>Stramenopiles</taxon>
        <taxon>Oomycota</taxon>
        <taxon>Peronosporomycetes</taxon>
        <taxon>Peronosporales</taxon>
        <taxon>Peronosporaceae</taxon>
        <taxon>Phytophthora</taxon>
    </lineage>
</organism>
<proteinExistence type="predicted"/>
<dbReference type="InterPro" id="IPR037724">
    <property type="entry name" value="C2E_Ferlin"/>
</dbReference>
<feature type="transmembrane region" description="Helical" evidence="7">
    <location>
        <begin position="1538"/>
        <end position="1559"/>
    </location>
</feature>
<dbReference type="Pfam" id="PF00168">
    <property type="entry name" value="C2"/>
    <property type="match status" value="7"/>
</dbReference>
<dbReference type="CDD" id="cd04011">
    <property type="entry name" value="C2B_Ferlin"/>
    <property type="match status" value="1"/>
</dbReference>
<feature type="domain" description="C2" evidence="8">
    <location>
        <begin position="124"/>
        <end position="251"/>
    </location>
</feature>
<feature type="region of interest" description="Disordered" evidence="6">
    <location>
        <begin position="1783"/>
        <end position="1819"/>
    </location>
</feature>
<sequence length="1819" mass="203528">MAEEVETPRVRLVVAGASGVGGAQAEGDAAFDPYCQAQCGDVVLRTAAQAKTTAPQWAQNFTFGVMAPPRKEGAVTPKKKPTSPKKLAAPKSPKRSGGEPAVSEEKAVVSEEKAVVEGFGADSSSTEPLVSAKEEGAEQQLAKPPNFYVVTILEATGLLACDGTGIEATSDPYVRISCTKNQSQRTKTQQQTLHPSWRQRFYFTIVPGEKQLLELTVEDSDLLTSDFMGRCVIDLDEFTKRFQGEKQAFWLALEQQAESKENDVPSDLSPQRKMNYGSGKICLAVETQYLDRDIGSLEQGEIDNVTEVPRGRGLRHQGSSDAAEDEGGNDGNRGEDTNEEANEGGDDDDVDARREEAEAQRKQREEERQKMLAELSNVQFLSGDYQIRVRIIEVRDLQPMDANGLCDPVVSVECLGQRQHTVVKQKQLSCVFDEYLYFNFRKLDKDTVQQGSIKISVFDADGPGTSANRSAVSRAFDDLVGFFSVDIPYVYFQPDHELKRKWVALVGSGTTNSDSIQGYVLLSLVVLGPNDKMKLYDPAEDRDPDEHSVKSKADINSMVLVPPRVTQKLSFLVITIYRAEELPDMDYSMMMHGGIDGYVRAYFAGQDVLETKKVTVKGSENLTVAFNQEMWFPVLLPTMSDNIFLSNEQFLPKVSLQVYDWDRYDADDYVGGLKFSLGDFPQMSSAEYSKIRASGEYSAPRPKWYPICYEKPGDTQGELLLSFDLIKKDTPGVIVEPPETIRPPAEEAFVEIMCLGCRGLQPTGFMPINTPFAKFEIGEITKTNQPKFTNPSSKPSSRNPNFLQRIVVPVKMPLDSLFAPRLNITVYDQLLGGFYKPVIGVCAVDLSRKLPLSNGEPNPLYIEECSKPITRGSNPYVDYGDDLSTFPGTVPSEILAARSPSAATEKTQKMPNTIRIGGICSSGSFGMYDDDEDELPHYMHQREIVDGELEDTLKSPFETYTLFRGSMVSNDGCESSEHSSDTYRPVGKFKGIVRVLKSPDDPPLFDLDQFLNPQPYLVRVYVLDALNLHPKDANNRCDPYLRMSLGDGRRREQMFNDRDNYQSETLTPNFHKMYEFKADLPGASELKLEVLDYDFFAIPTLPTGLSKALSTAVGTTVDGDDFVGATLIDLEDRWFDAKWQELGLSPERIERRKPLEVRPLFAPSSTLPQGSLRLWVDILTGAEMNVVRPLDISLPPPQMFEVRVIIYKAKNVTPGDFTDLSDLFVKCWLQNRDDKSQSTDTHWRARHGRASFNWRMKFDVELPLDPEKESDRGCLHFQMWDRDVVYDDCLADAVVDLTPFLKTAFKTKQAVNVFAKPKPIRIRGTESMPYEGASRRSGYSATEDATSAARQRPPHSDEVVISIKEEEEGDRKPLLSGAVADIGDDDYDETEPEDVDADMENAESLVKSFMHRLGMGDDPEDASWLTMTTRDSHTRDRVRAGELLVSVEILPKHLAEVRSAGLGRGEPNNFPFLPEPADRLHLSAMWNPCYVLEALMGPKYYRAFASFFLCTVFVLFVLFAGPLINVLLTLFELVPQPFGLIFFFLLLALLMGTLVYLLYRCRRAIIRVSGGDDFNSSVRTKNKRKARQYGEGKRRKPLKAEQIREDVGGPALGVGLSVAGDRAGRDESPVRAYARAGVLDPESSYEVADQDADAVMEVSPVTEQQAAVTTMPRDADMQPESVTAQPAAPVHVPDEADEEPRIYVFAGQGRRGVDSLVSPQPRLARLQPQEKVIEVRRRRYRTRTGRYELEFEVKRANPDGRPETIWINQKDYEQLWVDGRLRLGDDDRGADEQQDEGEQDGSQRRSPLATQRESRTIRC</sequence>
<feature type="domain" description="C2" evidence="8">
    <location>
        <begin position="1183"/>
        <end position="1310"/>
    </location>
</feature>
<dbReference type="PROSITE" id="PS50004">
    <property type="entry name" value="C2"/>
    <property type="match status" value="6"/>
</dbReference>
<evidence type="ECO:0000256" key="7">
    <source>
        <dbReference type="SAM" id="Phobius"/>
    </source>
</evidence>
<feature type="transmembrane region" description="Helical" evidence="7">
    <location>
        <begin position="1504"/>
        <end position="1531"/>
    </location>
</feature>
<reference evidence="9 10" key="1">
    <citation type="submission" date="2018-08" db="EMBL/GenBank/DDBJ databases">
        <title>Genomic investigation of the strawberry pathogen Phytophthora fragariae indicates pathogenicity is determined by transcriptional variation in three key races.</title>
        <authorList>
            <person name="Adams T.M."/>
            <person name="Armitage A.D."/>
            <person name="Sobczyk M.K."/>
            <person name="Bates H.J."/>
            <person name="Dunwell J.M."/>
            <person name="Nellist C.F."/>
            <person name="Harrison R.J."/>
        </authorList>
    </citation>
    <scope>NUCLEOTIDE SEQUENCE [LARGE SCALE GENOMIC DNA]</scope>
    <source>
        <strain evidence="9 10">NOV-9</strain>
    </source>
</reference>
<dbReference type="InterPro" id="IPR035892">
    <property type="entry name" value="C2_domain_sf"/>
</dbReference>
<evidence type="ECO:0000256" key="5">
    <source>
        <dbReference type="ARBA" id="ARBA00023136"/>
    </source>
</evidence>
<dbReference type="PANTHER" id="PTHR12546:SF33">
    <property type="entry name" value="SPERM VESICLE FUSION PROTEIN FER-1"/>
    <property type="match status" value="1"/>
</dbReference>
<accession>A0A6A3FNW7</accession>
<dbReference type="InterPro" id="IPR012968">
    <property type="entry name" value="FerIin_dom"/>
</dbReference>
<keyword evidence="4 7" id="KW-1133">Transmembrane helix</keyword>
<dbReference type="GO" id="GO:0007009">
    <property type="term" value="P:plasma membrane organization"/>
    <property type="evidence" value="ECO:0007669"/>
    <property type="project" value="TreeGrafter"/>
</dbReference>
<dbReference type="PANTHER" id="PTHR12546">
    <property type="entry name" value="FER-1-LIKE"/>
    <property type="match status" value="1"/>
</dbReference>
<evidence type="ECO:0000313" key="9">
    <source>
        <dbReference type="EMBL" id="KAE8947754.1"/>
    </source>
</evidence>
<comment type="subcellular location">
    <subcellularLocation>
        <location evidence="1">Membrane</location>
        <topology evidence="1">Single-pass membrane protein</topology>
    </subcellularLocation>
</comment>
<dbReference type="Proteomes" id="UP000429523">
    <property type="component" value="Unassembled WGS sequence"/>
</dbReference>
<comment type="caution">
    <text evidence="9">The sequence shown here is derived from an EMBL/GenBank/DDBJ whole genome shotgun (WGS) entry which is preliminary data.</text>
</comment>
<dbReference type="GO" id="GO:0016020">
    <property type="term" value="C:membrane"/>
    <property type="evidence" value="ECO:0007669"/>
    <property type="project" value="UniProtKB-SubCell"/>
</dbReference>
<dbReference type="InterPro" id="IPR037721">
    <property type="entry name" value="Ferlin"/>
</dbReference>
<feature type="region of interest" description="Disordered" evidence="6">
    <location>
        <begin position="300"/>
        <end position="368"/>
    </location>
</feature>
<evidence type="ECO:0000256" key="1">
    <source>
        <dbReference type="ARBA" id="ARBA00004167"/>
    </source>
</evidence>
<dbReference type="CDD" id="cd00030">
    <property type="entry name" value="C2"/>
    <property type="match status" value="1"/>
</dbReference>
<feature type="compositionally biased region" description="Acidic residues" evidence="6">
    <location>
        <begin position="337"/>
        <end position="350"/>
    </location>
</feature>
<dbReference type="InterPro" id="IPR037720">
    <property type="entry name" value="C2B_Ferlin"/>
</dbReference>
<dbReference type="Gene3D" id="2.60.40.150">
    <property type="entry name" value="C2 domain"/>
    <property type="match status" value="6"/>
</dbReference>
<feature type="region of interest" description="Disordered" evidence="6">
    <location>
        <begin position="1580"/>
        <end position="1601"/>
    </location>
</feature>
<feature type="compositionally biased region" description="Acidic residues" evidence="6">
    <location>
        <begin position="1382"/>
        <end position="1394"/>
    </location>
</feature>
<dbReference type="SMART" id="SM00239">
    <property type="entry name" value="C2"/>
    <property type="match status" value="6"/>
</dbReference>
<feature type="domain" description="C2" evidence="8">
    <location>
        <begin position="551"/>
        <end position="690"/>
    </location>
</feature>
<dbReference type="SMART" id="SM01202">
    <property type="entry name" value="FerI"/>
    <property type="match status" value="1"/>
</dbReference>
<evidence type="ECO:0000313" key="10">
    <source>
        <dbReference type="Proteomes" id="UP000429523"/>
    </source>
</evidence>
<name>A0A6A3FNW7_9STRA</name>
<feature type="compositionally biased region" description="Basic and acidic residues" evidence="6">
    <location>
        <begin position="351"/>
        <end position="368"/>
    </location>
</feature>
<dbReference type="InterPro" id="IPR000008">
    <property type="entry name" value="C2_dom"/>
</dbReference>
<keyword evidence="5 7" id="KW-0472">Membrane</keyword>
<feature type="compositionally biased region" description="Basic and acidic residues" evidence="6">
    <location>
        <begin position="1588"/>
        <end position="1601"/>
    </location>
</feature>
<dbReference type="SUPFAM" id="SSF49562">
    <property type="entry name" value="C2 domain (Calcium/lipid-binding domain, CaLB)"/>
    <property type="match status" value="7"/>
</dbReference>
<protein>
    <recommendedName>
        <fullName evidence="8">C2 domain-containing protein</fullName>
    </recommendedName>
</protein>
<keyword evidence="2 7" id="KW-0812">Transmembrane</keyword>
<evidence type="ECO:0000256" key="6">
    <source>
        <dbReference type="SAM" id="MobiDB-lite"/>
    </source>
</evidence>
<dbReference type="EMBL" id="QXGF01000071">
    <property type="protein sequence ID" value="KAE8947754.1"/>
    <property type="molecule type" value="Genomic_DNA"/>
</dbReference>
<evidence type="ECO:0000256" key="2">
    <source>
        <dbReference type="ARBA" id="ARBA00022692"/>
    </source>
</evidence>
<feature type="compositionally biased region" description="Polar residues" evidence="6">
    <location>
        <begin position="1337"/>
        <end position="1349"/>
    </location>
</feature>